<comment type="subcellular location">
    <subcellularLocation>
        <location evidence="1">Membrane</location>
        <topology evidence="1">Multi-pass membrane protein</topology>
    </subcellularLocation>
</comment>
<dbReference type="Pfam" id="PF00015">
    <property type="entry name" value="MCPsignal"/>
    <property type="match status" value="1"/>
</dbReference>
<keyword evidence="4 8" id="KW-0472">Membrane</keyword>
<dbReference type="RefSeq" id="WP_218561951.1">
    <property type="nucleotide sequence ID" value="NZ_CP076642.1"/>
</dbReference>
<proteinExistence type="inferred from homology"/>
<protein>
    <submittedName>
        <fullName evidence="11">Methyl-accepting chemotaxis protein</fullName>
    </submittedName>
</protein>
<evidence type="ECO:0000259" key="9">
    <source>
        <dbReference type="PROSITE" id="PS50111"/>
    </source>
</evidence>
<evidence type="ECO:0000256" key="3">
    <source>
        <dbReference type="ARBA" id="ARBA00022989"/>
    </source>
</evidence>
<dbReference type="EMBL" id="CP076642">
    <property type="protein sequence ID" value="QXO16255.1"/>
    <property type="molecule type" value="Genomic_DNA"/>
</dbReference>
<dbReference type="KEGG" id="vos:KNV97_01675"/>
<evidence type="ECO:0000256" key="6">
    <source>
        <dbReference type="ARBA" id="ARBA00029447"/>
    </source>
</evidence>
<keyword evidence="2 8" id="KW-0812">Transmembrane</keyword>
<evidence type="ECO:0000256" key="2">
    <source>
        <dbReference type="ARBA" id="ARBA00022692"/>
    </source>
</evidence>
<reference evidence="11" key="1">
    <citation type="submission" date="2021-06" db="EMBL/GenBank/DDBJ databases">
        <title>Vibrio nov. sp., novel gut bacterium isolated from Yellow Sea oyster.</title>
        <authorList>
            <person name="Muhammad N."/>
            <person name="Nguyen T.H."/>
            <person name="Lee Y.-J."/>
            <person name="Ko J."/>
            <person name="Kim S.-G."/>
        </authorList>
    </citation>
    <scope>NUCLEOTIDE SEQUENCE</scope>
    <source>
        <strain evidence="11">OG9-811</strain>
    </source>
</reference>
<dbReference type="SMART" id="SM00304">
    <property type="entry name" value="HAMP"/>
    <property type="match status" value="1"/>
</dbReference>
<dbReference type="Proteomes" id="UP000694232">
    <property type="component" value="Chromosome 2"/>
</dbReference>
<keyword evidence="3 8" id="KW-1133">Transmembrane helix</keyword>
<dbReference type="PANTHER" id="PTHR32089">
    <property type="entry name" value="METHYL-ACCEPTING CHEMOTAXIS PROTEIN MCPB"/>
    <property type="match status" value="1"/>
</dbReference>
<name>A0A975U6U8_9VIBR</name>
<gene>
    <name evidence="11" type="ORF">KNV97_01675</name>
</gene>
<dbReference type="InterPro" id="IPR003660">
    <property type="entry name" value="HAMP_dom"/>
</dbReference>
<dbReference type="PROSITE" id="PS50111">
    <property type="entry name" value="CHEMOTAXIS_TRANSDUC_2"/>
    <property type="match status" value="1"/>
</dbReference>
<evidence type="ECO:0000313" key="12">
    <source>
        <dbReference type="Proteomes" id="UP000694232"/>
    </source>
</evidence>
<dbReference type="InterPro" id="IPR004089">
    <property type="entry name" value="MCPsignal_dom"/>
</dbReference>
<evidence type="ECO:0000313" key="11">
    <source>
        <dbReference type="EMBL" id="QXO16255.1"/>
    </source>
</evidence>
<evidence type="ECO:0000256" key="5">
    <source>
        <dbReference type="ARBA" id="ARBA00023224"/>
    </source>
</evidence>
<accession>A0A975U6U8</accession>
<dbReference type="GO" id="GO:0016020">
    <property type="term" value="C:membrane"/>
    <property type="evidence" value="ECO:0007669"/>
    <property type="project" value="UniProtKB-SubCell"/>
</dbReference>
<evidence type="ECO:0000256" key="7">
    <source>
        <dbReference type="PROSITE-ProRule" id="PRU00284"/>
    </source>
</evidence>
<feature type="transmembrane region" description="Helical" evidence="8">
    <location>
        <begin position="7"/>
        <end position="25"/>
    </location>
</feature>
<dbReference type="PANTHER" id="PTHR32089:SF119">
    <property type="entry name" value="METHYL-ACCEPTING CHEMOTAXIS PROTEIN CTPL"/>
    <property type="match status" value="1"/>
</dbReference>
<dbReference type="PROSITE" id="PS50885">
    <property type="entry name" value="HAMP"/>
    <property type="match status" value="1"/>
</dbReference>
<organism evidence="11 12">
    <name type="scientific">Vibrio ostreae</name>
    <dbReference type="NCBI Taxonomy" id="2841925"/>
    <lineage>
        <taxon>Bacteria</taxon>
        <taxon>Pseudomonadati</taxon>
        <taxon>Pseudomonadota</taxon>
        <taxon>Gammaproteobacteria</taxon>
        <taxon>Vibrionales</taxon>
        <taxon>Vibrionaceae</taxon>
        <taxon>Vibrio</taxon>
    </lineage>
</organism>
<evidence type="ECO:0000256" key="8">
    <source>
        <dbReference type="SAM" id="Phobius"/>
    </source>
</evidence>
<keyword evidence="5 7" id="KW-0807">Transducer</keyword>
<dbReference type="AlphaFoldDB" id="A0A975U6U8"/>
<feature type="domain" description="Methyl-accepting transducer" evidence="9">
    <location>
        <begin position="366"/>
        <end position="602"/>
    </location>
</feature>
<evidence type="ECO:0000256" key="4">
    <source>
        <dbReference type="ARBA" id="ARBA00023136"/>
    </source>
</evidence>
<keyword evidence="12" id="KW-1185">Reference proteome</keyword>
<dbReference type="Pfam" id="PF00672">
    <property type="entry name" value="HAMP"/>
    <property type="match status" value="1"/>
</dbReference>
<dbReference type="GO" id="GO:0006935">
    <property type="term" value="P:chemotaxis"/>
    <property type="evidence" value="ECO:0007669"/>
    <property type="project" value="UniProtKB-ARBA"/>
</dbReference>
<feature type="transmembrane region" description="Helical" evidence="8">
    <location>
        <begin position="282"/>
        <end position="305"/>
    </location>
</feature>
<dbReference type="CDD" id="cd11386">
    <property type="entry name" value="MCP_signal"/>
    <property type="match status" value="1"/>
</dbReference>
<dbReference type="GO" id="GO:0007165">
    <property type="term" value="P:signal transduction"/>
    <property type="evidence" value="ECO:0007669"/>
    <property type="project" value="UniProtKB-KW"/>
</dbReference>
<evidence type="ECO:0000256" key="1">
    <source>
        <dbReference type="ARBA" id="ARBA00004141"/>
    </source>
</evidence>
<dbReference type="SMART" id="SM00283">
    <property type="entry name" value="MA"/>
    <property type="match status" value="1"/>
</dbReference>
<dbReference type="Pfam" id="PF17201">
    <property type="entry name" value="Cache_3-Cache_2"/>
    <property type="match status" value="1"/>
</dbReference>
<dbReference type="InterPro" id="IPR033462">
    <property type="entry name" value="Cache_3-Cache_2"/>
</dbReference>
<comment type="similarity">
    <text evidence="6">Belongs to the methyl-accepting chemotaxis (MCP) protein family.</text>
</comment>
<feature type="domain" description="HAMP" evidence="10">
    <location>
        <begin position="307"/>
        <end position="361"/>
    </location>
</feature>
<sequence>MSINRKFILTITVLICLIALVLVGYEIQTSINQVNGQASRQKEQAIQETTRLLNTTNDIMMQRVESSMKLLKERSKLLGPAQLQGQEAVAGQNAPALYFGDTKQSNNYDLVDRLTGIMGGTATLFARSGNDFIRVSTNVKKDNQRAVGTLLSRNGKAMAAITSGQSYYGMVDILGHPYISAYEPIIEDNQTLGIWYVGYPANMSIVTDSIAQSRILNQGFVALYDGTGQLRMHSDNLSDAQIKAALDQPDDWVITRSDYAPWNYQIVTAYPKAEISAMIWKISIQGAATVLVISLVMIGFITLLVRRIVGRPLAVYVDAIHNLADGEGDLTQRFELRGNDELATMAKGFNKLLDRIHTTIKQSKSAAEAVNQSAAQLMAIATQSYAASEAQNKDTEQVAAASHEMSLSAQDIAKNTTNAEHNANQANQDVSRVGETLTQTINSIQHQADTIQKSTAVVGELVDASHSIGNVLGVINDIADQTNLLALNAAIEAARAGEQGRGFAVVADEVRLLASRTQKSTEEIRAMVARLQTSGEEASEQMTLSSRIAADNVQQAQIADDVLKTVLASVANISQLNAEIASAVEQQRYVAEDVSKNINQIREASDQNLNLNSETQQACQTLKQLADNLHHQLSLYRV</sequence>
<evidence type="ECO:0000259" key="10">
    <source>
        <dbReference type="PROSITE" id="PS50885"/>
    </source>
</evidence>
<dbReference type="FunFam" id="1.10.287.950:FF:000001">
    <property type="entry name" value="Methyl-accepting chemotaxis sensory transducer"/>
    <property type="match status" value="1"/>
</dbReference>
<dbReference type="CDD" id="cd06225">
    <property type="entry name" value="HAMP"/>
    <property type="match status" value="1"/>
</dbReference>